<organism evidence="1 2">
    <name type="scientific">Streptomyces albiaxialis</name>
    <dbReference type="NCBI Taxonomy" id="329523"/>
    <lineage>
        <taxon>Bacteria</taxon>
        <taxon>Bacillati</taxon>
        <taxon>Actinomycetota</taxon>
        <taxon>Actinomycetes</taxon>
        <taxon>Kitasatosporales</taxon>
        <taxon>Streptomycetaceae</taxon>
        <taxon>Streptomyces</taxon>
    </lineage>
</organism>
<evidence type="ECO:0008006" key="3">
    <source>
        <dbReference type="Google" id="ProtNLM"/>
    </source>
</evidence>
<name>A0ABP5H9T4_9ACTN</name>
<dbReference type="RefSeq" id="WP_344524960.1">
    <property type="nucleotide sequence ID" value="NZ_BAAAPE010000002.1"/>
</dbReference>
<dbReference type="Proteomes" id="UP001500016">
    <property type="component" value="Unassembled WGS sequence"/>
</dbReference>
<gene>
    <name evidence="1" type="ORF">GCM10009801_13060</name>
</gene>
<keyword evidence="2" id="KW-1185">Reference proteome</keyword>
<dbReference type="SUPFAM" id="SSF55961">
    <property type="entry name" value="Bet v1-like"/>
    <property type="match status" value="1"/>
</dbReference>
<protein>
    <recommendedName>
        <fullName evidence="3">Polyketide cyclase</fullName>
    </recommendedName>
</protein>
<comment type="caution">
    <text evidence="1">The sequence shown here is derived from an EMBL/GenBank/DDBJ whole genome shotgun (WGS) entry which is preliminary data.</text>
</comment>
<dbReference type="EMBL" id="BAAAPE010000002">
    <property type="protein sequence ID" value="GAA2066522.1"/>
    <property type="molecule type" value="Genomic_DNA"/>
</dbReference>
<dbReference type="CDD" id="cd07821">
    <property type="entry name" value="PYR_PYL_RCAR_like"/>
    <property type="match status" value="1"/>
</dbReference>
<proteinExistence type="predicted"/>
<dbReference type="Pfam" id="PF10604">
    <property type="entry name" value="Polyketide_cyc2"/>
    <property type="match status" value="1"/>
</dbReference>
<dbReference type="Gene3D" id="3.30.530.20">
    <property type="match status" value="1"/>
</dbReference>
<evidence type="ECO:0000313" key="2">
    <source>
        <dbReference type="Proteomes" id="UP001500016"/>
    </source>
</evidence>
<dbReference type="InterPro" id="IPR019587">
    <property type="entry name" value="Polyketide_cyclase/dehydratase"/>
</dbReference>
<reference evidence="2" key="1">
    <citation type="journal article" date="2019" name="Int. J. Syst. Evol. Microbiol.">
        <title>The Global Catalogue of Microorganisms (GCM) 10K type strain sequencing project: providing services to taxonomists for standard genome sequencing and annotation.</title>
        <authorList>
            <consortium name="The Broad Institute Genomics Platform"/>
            <consortium name="The Broad Institute Genome Sequencing Center for Infectious Disease"/>
            <person name="Wu L."/>
            <person name="Ma J."/>
        </authorList>
    </citation>
    <scope>NUCLEOTIDE SEQUENCE [LARGE SCALE GENOMIC DNA]</scope>
    <source>
        <strain evidence="2">JCM 15478</strain>
    </source>
</reference>
<dbReference type="InterPro" id="IPR023393">
    <property type="entry name" value="START-like_dom_sf"/>
</dbReference>
<accession>A0ABP5H9T4</accession>
<evidence type="ECO:0000313" key="1">
    <source>
        <dbReference type="EMBL" id="GAA2066522.1"/>
    </source>
</evidence>
<sequence>MAHIHREFLIENAPDHVWAAVRDFTAVHHRLAPGFVTGTRLEAETADTRVVTFANGAVVHELLVDIDDEARRIAYAVVGGALDPKHHHASMQVLADGTEYSRFVWITDVTPDDLAGPIADMVDQGARVIKQTLETRATVDN</sequence>